<protein>
    <submittedName>
        <fullName evidence="2">ABC-2 type transport system permease protein</fullName>
    </submittedName>
</protein>
<feature type="transmembrane region" description="Helical" evidence="1">
    <location>
        <begin position="241"/>
        <end position="262"/>
    </location>
</feature>
<dbReference type="AlphaFoldDB" id="A0A1G6HFC2"/>
<proteinExistence type="predicted"/>
<dbReference type="Pfam" id="PF13346">
    <property type="entry name" value="ABC2_membrane_5"/>
    <property type="match status" value="1"/>
</dbReference>
<feature type="transmembrane region" description="Helical" evidence="1">
    <location>
        <begin position="396"/>
        <end position="417"/>
    </location>
</feature>
<feature type="transmembrane region" description="Helical" evidence="1">
    <location>
        <begin position="197"/>
        <end position="214"/>
    </location>
</feature>
<dbReference type="RefSeq" id="WP_090775110.1">
    <property type="nucleotide sequence ID" value="NZ_FMYM01000003.1"/>
</dbReference>
<feature type="transmembrane region" description="Helical" evidence="1">
    <location>
        <begin position="24"/>
        <end position="46"/>
    </location>
</feature>
<feature type="transmembrane region" description="Helical" evidence="1">
    <location>
        <begin position="83"/>
        <end position="104"/>
    </location>
</feature>
<keyword evidence="1" id="KW-0812">Transmembrane</keyword>
<keyword evidence="1" id="KW-0472">Membrane</keyword>
<dbReference type="OrthoDB" id="2014935at2"/>
<feature type="transmembrane region" description="Helical" evidence="1">
    <location>
        <begin position="504"/>
        <end position="527"/>
    </location>
</feature>
<dbReference type="InterPro" id="IPR025699">
    <property type="entry name" value="ABC2_memb-like"/>
</dbReference>
<feature type="transmembrane region" description="Helical" evidence="1">
    <location>
        <begin position="463"/>
        <end position="484"/>
    </location>
</feature>
<evidence type="ECO:0000313" key="3">
    <source>
        <dbReference type="Proteomes" id="UP000242662"/>
    </source>
</evidence>
<keyword evidence="1" id="KW-1133">Transmembrane helix</keyword>
<sequence length="534" mass="58350">MWTENFHATGRLMRFILRRDRLRIPIWLVSIIAITFLTASSLAQLYPSDEERQVIAETMNNPAMIAMVGPGYGLDHYTEGAMMAHQMLLFTAVVVAIMNILLVARHTRTEEEEGRTELLRSLPVGRLANVSATLIVLLLTNIVLASGVSLSLLSLQIDSMDAAGSWIYGSALGATGFFFAAVTIIFAQLCESSRGTIGFPFAVLGAAFLLRAIGDVSNETLSLFSPLGWTVAVKAFVVNQWWPVLLLGGIAVTLAVFALFLYTARDFQAGFFPTRRGRRTASRFLTGPFGLAFKLQRTAIISWFIGMLILGVSYGSIFGDLESFFESNEMISELLPITSEFSLSESFLAKIMSLIAIFSTIPGILFATKLKSEENQARNEPLLTHAISRLKLMATYSTLGLVGSVMMLGAATFGLIISMQAVVDDPITTSTIIQSAAVYVPAMWLVIALSISIIGVRPQLSSLIWLYIGFSFFVVYLGDLLNVPEWIQSLSPFGHVPQVPLADVSFLSILTLSAICLILITTGHIAYRRRDLAG</sequence>
<feature type="transmembrane region" description="Helical" evidence="1">
    <location>
        <begin position="166"/>
        <end position="190"/>
    </location>
</feature>
<keyword evidence="3" id="KW-1185">Reference proteome</keyword>
<dbReference type="STRING" id="1464122.SAMN05421737_103271"/>
<reference evidence="3" key="1">
    <citation type="submission" date="2016-09" db="EMBL/GenBank/DDBJ databases">
        <authorList>
            <person name="Varghese N."/>
            <person name="Submissions S."/>
        </authorList>
    </citation>
    <scope>NUCLEOTIDE SEQUENCE [LARGE SCALE GENOMIC DNA]</scope>
    <source>
        <strain evidence="3">25nlg</strain>
    </source>
</reference>
<dbReference type="EMBL" id="FMYM01000003">
    <property type="protein sequence ID" value="SDB92939.1"/>
    <property type="molecule type" value="Genomic_DNA"/>
</dbReference>
<feature type="transmembrane region" description="Helical" evidence="1">
    <location>
        <begin position="437"/>
        <end position="456"/>
    </location>
</feature>
<gene>
    <name evidence="2" type="ORF">SAMN05421737_103271</name>
</gene>
<evidence type="ECO:0000256" key="1">
    <source>
        <dbReference type="SAM" id="Phobius"/>
    </source>
</evidence>
<organism evidence="2 3">
    <name type="scientific">Shouchella lonarensis</name>
    <dbReference type="NCBI Taxonomy" id="1464122"/>
    <lineage>
        <taxon>Bacteria</taxon>
        <taxon>Bacillati</taxon>
        <taxon>Bacillota</taxon>
        <taxon>Bacilli</taxon>
        <taxon>Bacillales</taxon>
        <taxon>Bacillaceae</taxon>
        <taxon>Shouchella</taxon>
    </lineage>
</organism>
<feature type="transmembrane region" description="Helical" evidence="1">
    <location>
        <begin position="124"/>
        <end position="146"/>
    </location>
</feature>
<accession>A0A1G6HFC2</accession>
<evidence type="ECO:0000313" key="2">
    <source>
        <dbReference type="EMBL" id="SDB92939.1"/>
    </source>
</evidence>
<name>A0A1G6HFC2_9BACI</name>
<feature type="transmembrane region" description="Helical" evidence="1">
    <location>
        <begin position="300"/>
        <end position="319"/>
    </location>
</feature>
<dbReference type="Proteomes" id="UP000242662">
    <property type="component" value="Unassembled WGS sequence"/>
</dbReference>
<feature type="transmembrane region" description="Helical" evidence="1">
    <location>
        <begin position="347"/>
        <end position="368"/>
    </location>
</feature>